<dbReference type="Proteomes" id="UP000016929">
    <property type="component" value="Unassembled WGS sequence"/>
</dbReference>
<dbReference type="InterPro" id="IPR035979">
    <property type="entry name" value="RBD_domain_sf"/>
</dbReference>
<dbReference type="PANTHER" id="PTHR48032:SF6">
    <property type="entry name" value="RNA-BINDING (RRM_RBD_RNP MOTIFS) FAMILY PROTEIN"/>
    <property type="match status" value="1"/>
</dbReference>
<dbReference type="CDD" id="cd12330">
    <property type="entry name" value="RRM2_Hrp1p"/>
    <property type="match status" value="2"/>
</dbReference>
<feature type="compositionally biased region" description="Low complexity" evidence="4">
    <location>
        <begin position="790"/>
        <end position="823"/>
    </location>
</feature>
<feature type="compositionally biased region" description="Acidic residues" evidence="4">
    <location>
        <begin position="70"/>
        <end position="79"/>
    </location>
</feature>
<evidence type="ECO:0000256" key="4">
    <source>
        <dbReference type="SAM" id="MobiDB-lite"/>
    </source>
</evidence>
<dbReference type="GO" id="GO:0006417">
    <property type="term" value="P:regulation of translation"/>
    <property type="evidence" value="ECO:0007669"/>
    <property type="project" value="TreeGrafter"/>
</dbReference>
<dbReference type="AlphaFoldDB" id="N1RD38"/>
<feature type="region of interest" description="Disordered" evidence="4">
    <location>
        <begin position="790"/>
        <end position="856"/>
    </location>
</feature>
<dbReference type="OrthoDB" id="1875751at2759"/>
<feature type="compositionally biased region" description="Gly residues" evidence="4">
    <location>
        <begin position="82"/>
        <end position="92"/>
    </location>
</feature>
<feature type="region of interest" description="Disordered" evidence="4">
    <location>
        <begin position="873"/>
        <end position="943"/>
    </location>
</feature>
<feature type="region of interest" description="Disordered" evidence="4">
    <location>
        <begin position="470"/>
        <end position="515"/>
    </location>
</feature>
<feature type="compositionally biased region" description="Low complexity" evidence="4">
    <location>
        <begin position="301"/>
        <end position="315"/>
    </location>
</feature>
<feature type="compositionally biased region" description="Low complexity" evidence="4">
    <location>
        <begin position="704"/>
        <end position="718"/>
    </location>
</feature>
<dbReference type="STRING" id="1229665.N1RD38"/>
<evidence type="ECO:0000313" key="6">
    <source>
        <dbReference type="EMBL" id="EMT63391.1"/>
    </source>
</evidence>
<dbReference type="Gene3D" id="3.30.70.330">
    <property type="match status" value="4"/>
</dbReference>
<reference evidence="7" key="2">
    <citation type="journal article" date="2014" name="PLoS ONE">
        <title>Genome and Transcriptome Analysis of the Fungal Pathogen Fusarium oxysporum f. sp. cubense Causing Banana Vascular Wilt Disease.</title>
        <authorList>
            <person name="Guo L."/>
            <person name="Han L."/>
            <person name="Yang L."/>
            <person name="Zeng H."/>
            <person name="Fan D."/>
            <person name="Zhu Y."/>
            <person name="Feng Y."/>
            <person name="Wang G."/>
            <person name="Peng C."/>
            <person name="Jiang X."/>
            <person name="Zhou D."/>
            <person name="Ni P."/>
            <person name="Liang C."/>
            <person name="Liu L."/>
            <person name="Wang J."/>
            <person name="Mao C."/>
            <person name="Fang X."/>
            <person name="Peng M."/>
            <person name="Huang J."/>
        </authorList>
    </citation>
    <scope>NUCLEOTIDE SEQUENCE [LARGE SCALE GENOMIC DNA]</scope>
    <source>
        <strain evidence="7">race 4</strain>
    </source>
</reference>
<gene>
    <name evidence="6" type="ORF">FOC4_g10013613</name>
</gene>
<dbReference type="FunFam" id="3.30.70.330:FF:000025">
    <property type="entry name" value="RNA-binding protein Musashi homolog 2 isoform X1"/>
    <property type="match status" value="2"/>
</dbReference>
<proteinExistence type="predicted"/>
<feature type="region of interest" description="Disordered" evidence="4">
    <location>
        <begin position="1"/>
        <end position="97"/>
    </location>
</feature>
<evidence type="ECO:0000259" key="5">
    <source>
        <dbReference type="PROSITE" id="PS50102"/>
    </source>
</evidence>
<feature type="domain" description="RRM" evidence="5">
    <location>
        <begin position="119"/>
        <end position="201"/>
    </location>
</feature>
<dbReference type="SMART" id="SM00360">
    <property type="entry name" value="RRM"/>
    <property type="match status" value="4"/>
</dbReference>
<feature type="domain" description="RRM" evidence="5">
    <location>
        <begin position="203"/>
        <end position="279"/>
    </location>
</feature>
<dbReference type="GO" id="GO:0003729">
    <property type="term" value="F:mRNA binding"/>
    <property type="evidence" value="ECO:0007669"/>
    <property type="project" value="TreeGrafter"/>
</dbReference>
<keyword evidence="7" id="KW-1185">Reference proteome</keyword>
<feature type="compositionally biased region" description="Low complexity" evidence="4">
    <location>
        <begin position="387"/>
        <end position="420"/>
    </location>
</feature>
<feature type="region of interest" description="Disordered" evidence="4">
    <location>
        <begin position="276"/>
        <end position="315"/>
    </location>
</feature>
<name>N1RD38_FUSC4</name>
<keyword evidence="2 3" id="KW-0694">RNA-binding</keyword>
<evidence type="ECO:0000256" key="2">
    <source>
        <dbReference type="ARBA" id="ARBA00022884"/>
    </source>
</evidence>
<feature type="domain" description="RRM" evidence="5">
    <location>
        <begin position="522"/>
        <end position="604"/>
    </location>
</feature>
<dbReference type="Pfam" id="PF00076">
    <property type="entry name" value="RRM_1"/>
    <property type="match status" value="4"/>
</dbReference>
<feature type="compositionally biased region" description="Gly residues" evidence="4">
    <location>
        <begin position="927"/>
        <end position="936"/>
    </location>
</feature>
<feature type="domain" description="RRM" evidence="5">
    <location>
        <begin position="606"/>
        <end position="682"/>
    </location>
</feature>
<dbReference type="FunFam" id="3.30.70.330:FF:000466">
    <property type="entry name" value="Heterogeneous nuclear ribonucleoprotein HRP1"/>
    <property type="match status" value="2"/>
</dbReference>
<organism evidence="6 7">
    <name type="scientific">Fusarium oxysporum f. sp. cubense (strain race 4)</name>
    <name type="common">Panama disease fungus</name>
    <dbReference type="NCBI Taxonomy" id="2502994"/>
    <lineage>
        <taxon>Eukaryota</taxon>
        <taxon>Fungi</taxon>
        <taxon>Dikarya</taxon>
        <taxon>Ascomycota</taxon>
        <taxon>Pezizomycotina</taxon>
        <taxon>Sordariomycetes</taxon>
        <taxon>Hypocreomycetidae</taxon>
        <taxon>Hypocreales</taxon>
        <taxon>Nectriaceae</taxon>
        <taxon>Fusarium</taxon>
        <taxon>Fusarium oxysporum species complex</taxon>
    </lineage>
</organism>
<keyword evidence="1" id="KW-0677">Repeat</keyword>
<evidence type="ECO:0000313" key="7">
    <source>
        <dbReference type="Proteomes" id="UP000016929"/>
    </source>
</evidence>
<dbReference type="InterPro" id="IPR012677">
    <property type="entry name" value="Nucleotide-bd_a/b_plait_sf"/>
</dbReference>
<dbReference type="HOGENOM" id="CLU_311462_0_0_1"/>
<dbReference type="CDD" id="cd12577">
    <property type="entry name" value="RRM1_Hrp1p"/>
    <property type="match status" value="2"/>
</dbReference>
<evidence type="ECO:0000256" key="1">
    <source>
        <dbReference type="ARBA" id="ARBA00022737"/>
    </source>
</evidence>
<feature type="region of interest" description="Disordered" evidence="4">
    <location>
        <begin position="387"/>
        <end position="453"/>
    </location>
</feature>
<feature type="compositionally biased region" description="Acidic residues" evidence="4">
    <location>
        <begin position="1"/>
        <end position="19"/>
    </location>
</feature>
<dbReference type="InterPro" id="IPR000504">
    <property type="entry name" value="RRM_dom"/>
</dbReference>
<reference evidence="7" key="1">
    <citation type="submission" date="2012-09" db="EMBL/GenBank/DDBJ databases">
        <title>Genome sequencing and comparative transcriptomics of race 1 and race 4 of banana pathogen: Fusarium oxysporum f. sp. cubense.</title>
        <authorList>
            <person name="Fang X."/>
            <person name="Huang J."/>
        </authorList>
    </citation>
    <scope>NUCLEOTIDE SEQUENCE [LARGE SCALE GENOMIC DNA]</scope>
    <source>
        <strain evidence="7">race 4</strain>
    </source>
</reference>
<accession>N1RD38</accession>
<dbReference type="PANTHER" id="PTHR48032">
    <property type="entry name" value="RNA-BINDING PROTEIN MUSASHI HOMOLOG RBP6"/>
    <property type="match status" value="1"/>
</dbReference>
<dbReference type="SUPFAM" id="SSF54928">
    <property type="entry name" value="RNA-binding domain, RBD"/>
    <property type="match status" value="4"/>
</dbReference>
<dbReference type="EMBL" id="KB726993">
    <property type="protein sequence ID" value="EMT63391.1"/>
    <property type="molecule type" value="Genomic_DNA"/>
</dbReference>
<protein>
    <recommendedName>
        <fullName evidence="5">RRM domain-containing protein</fullName>
    </recommendedName>
</protein>
<dbReference type="PROSITE" id="PS50102">
    <property type="entry name" value="RRM"/>
    <property type="match status" value="4"/>
</dbReference>
<feature type="compositionally biased region" description="Low complexity" evidence="4">
    <location>
        <begin position="428"/>
        <end position="441"/>
    </location>
</feature>
<feature type="region of interest" description="Disordered" evidence="4">
    <location>
        <begin position="679"/>
        <end position="718"/>
    </location>
</feature>
<sequence length="943" mass="102485">MTEPENFEDDLFADLYDDNDATKPASAPAAAAPPAPEVQPPTNIHNNDNDEHNGMQQHQETGGDEHMTQDQDDDDDDVDFNLGGGGYGGSGHTGQADMHDDAPTPPYGTVHKASAKEDGKMFIGGLNWETTDQSLRDYFSQFGEVVECTVMRDSSTGRSRGFGFLTFKDAKTVNIVMVKEHFLDGKIIDPKRAIPRDEQEKTSKIFVGGVSQETTDQEFKEYFAQFGRVVDATLMMDKDTGRPRGFGFVTFENEAGVDACINVPLEIHGKPIEVKKAQPRGNLREEEEASRRGKFRKDGDQSSQGSMGQQMGNNGMTPQVMAQYFQRMQQYFAMMQSQMAMSRGMPMNPAMWQNMMQMQQMQQQMMGRGGGGANAQNMMQNMNPQMMQQMQQMQQQMMQQQGQQGGQDAASGSASPTASASGGGGRGYDNNNYNQYQQAQGGRRGGRGGYGGHGGHGGYGMGGGGGAPTSWEGMYDDVPQPNSNQGSGGFNRAGSASQADMHDDAPTPPYGTVHKASAKEDGKMFIGGLNWETTDQSLRDYFSQFGEVVECTVMRDSSTGRSRGFGFLTFKDAKTVNIVMVKEHFLDGKIIDPKRAIPRDEQEKTSKIFVGGVSQETTDQEFKEYFAQFGRVVDATLMMDKDTGRPRGFGFVTFENEAGVDACINVPLEIHGKPIEVKKAQPRGNLREEEEASRRGKFRKDGDQSSQGSMGQQMGNNGMTPQVMAQYFQRMQQYFAMMQSQMAMSRGMPMNPAMWQNMMQMQQMQQQMMGRGGGGANAQNMMQNMNPQMMQQMQQMQQQMMQQQGQQGGQDAASGSASPTASASGGGGRGYDNNNYNQYQQAQGGRRGGRGGYGGHGGHGGYGMGGGGGAPTSWEGMYDDVPQPNSNQGSGGFNRAGSASANSDPQHAPPANAPTGPKNAGKPGANYRGGGRGGNRGFHPYSR</sequence>
<dbReference type="InterPro" id="IPR034156">
    <property type="entry name" value="Hrp1_RRM1"/>
</dbReference>
<feature type="compositionally biased region" description="Low complexity" evidence="4">
    <location>
        <begin position="831"/>
        <end position="844"/>
    </location>
</feature>
<evidence type="ECO:0000256" key="3">
    <source>
        <dbReference type="PROSITE-ProRule" id="PRU00176"/>
    </source>
</evidence>